<evidence type="ECO:0000256" key="1">
    <source>
        <dbReference type="SAM" id="Phobius"/>
    </source>
</evidence>
<keyword evidence="1" id="KW-1133">Transmembrane helix</keyword>
<proteinExistence type="predicted"/>
<protein>
    <submittedName>
        <fullName evidence="2">Uncharacterized protein</fullName>
    </submittedName>
</protein>
<accession>A0A6C0H1J7</accession>
<keyword evidence="1" id="KW-0472">Membrane</keyword>
<feature type="transmembrane region" description="Helical" evidence="1">
    <location>
        <begin position="33"/>
        <end position="55"/>
    </location>
</feature>
<dbReference type="AlphaFoldDB" id="A0A6C0H1J7"/>
<organism evidence="2">
    <name type="scientific">viral metagenome</name>
    <dbReference type="NCBI Taxonomy" id="1070528"/>
    <lineage>
        <taxon>unclassified sequences</taxon>
        <taxon>metagenomes</taxon>
        <taxon>organismal metagenomes</taxon>
    </lineage>
</organism>
<sequence>MSQNIANKSLLFILFLSFYITLFVYIYRKETELVGIGALNIVHSGTMLFIFNSISPLISDSAFLSKNWVVLLCYITVFSSVVLYFVSLVLVNTTLFGLETKFMNSYGTPLHLSDRARDMLELLKILWIILFFLPILLLAIVTNFENSIQANISELLPSLFKGNYGNLLSIIPAFLTLSYAAIVIWLSVWQIQTANEFSKLNGKDLLRK</sequence>
<feature type="transmembrane region" description="Helical" evidence="1">
    <location>
        <begin position="67"/>
        <end position="91"/>
    </location>
</feature>
<feature type="transmembrane region" description="Helical" evidence="1">
    <location>
        <begin position="164"/>
        <end position="189"/>
    </location>
</feature>
<reference evidence="2" key="1">
    <citation type="journal article" date="2020" name="Nature">
        <title>Giant virus diversity and host interactions through global metagenomics.</title>
        <authorList>
            <person name="Schulz F."/>
            <person name="Roux S."/>
            <person name="Paez-Espino D."/>
            <person name="Jungbluth S."/>
            <person name="Walsh D.A."/>
            <person name="Denef V.J."/>
            <person name="McMahon K.D."/>
            <person name="Konstantinidis K.T."/>
            <person name="Eloe-Fadrosh E.A."/>
            <person name="Kyrpides N.C."/>
            <person name="Woyke T."/>
        </authorList>
    </citation>
    <scope>NUCLEOTIDE SEQUENCE</scope>
    <source>
        <strain evidence="2">GVMAG-M-3300023179-59</strain>
    </source>
</reference>
<name>A0A6C0H1J7_9ZZZZ</name>
<evidence type="ECO:0000313" key="2">
    <source>
        <dbReference type="EMBL" id="QHT74418.1"/>
    </source>
</evidence>
<feature type="transmembrane region" description="Helical" evidence="1">
    <location>
        <begin position="6"/>
        <end position="26"/>
    </location>
</feature>
<keyword evidence="1" id="KW-0812">Transmembrane</keyword>
<feature type="transmembrane region" description="Helical" evidence="1">
    <location>
        <begin position="125"/>
        <end position="144"/>
    </location>
</feature>
<dbReference type="EMBL" id="MN739849">
    <property type="protein sequence ID" value="QHT74418.1"/>
    <property type="molecule type" value="Genomic_DNA"/>
</dbReference>